<evidence type="ECO:0000313" key="3">
    <source>
        <dbReference type="EMBL" id="MXV61498.1"/>
    </source>
</evidence>
<feature type="domain" description="UspA" evidence="2">
    <location>
        <begin position="1"/>
        <end position="137"/>
    </location>
</feature>
<dbReference type="Proteomes" id="UP000434101">
    <property type="component" value="Unassembled WGS sequence"/>
</dbReference>
<proteinExistence type="inferred from homology"/>
<dbReference type="InterPro" id="IPR006015">
    <property type="entry name" value="Universal_stress_UspA"/>
</dbReference>
<dbReference type="OrthoDB" id="105697at2157"/>
<evidence type="ECO:0000259" key="2">
    <source>
        <dbReference type="Pfam" id="PF00582"/>
    </source>
</evidence>
<gene>
    <name evidence="3" type="ORF">GS429_05350</name>
</gene>
<dbReference type="Pfam" id="PF00582">
    <property type="entry name" value="Usp"/>
    <property type="match status" value="1"/>
</dbReference>
<keyword evidence="4" id="KW-1185">Reference proteome</keyword>
<dbReference type="CDD" id="cd00293">
    <property type="entry name" value="USP-like"/>
    <property type="match status" value="1"/>
</dbReference>
<dbReference type="PANTHER" id="PTHR46268:SF24">
    <property type="entry name" value="UNIVERSAL STRESS PROTEIN"/>
    <property type="match status" value="1"/>
</dbReference>
<name>A0A6B0VIW2_9EURY</name>
<comment type="caution">
    <text evidence="3">The sequence shown here is derived from an EMBL/GenBank/DDBJ whole genome shotgun (WGS) entry which is preliminary data.</text>
</comment>
<dbReference type="AlphaFoldDB" id="A0A6B0VIW2"/>
<sequence>MTRHLLVPMDDSATARAALEHALTVFPDDEVTVVHAVDDLEAGYAGRPPVTVSGDGDETEPEFFADVRSIADRRGDTIETAVIEGTSADAILEYAEDAGIDQIVMGSEGRSGVSRMLLGSVAEAVTRRSSIPVTIVPSSTA</sequence>
<evidence type="ECO:0000313" key="4">
    <source>
        <dbReference type="Proteomes" id="UP000434101"/>
    </source>
</evidence>
<dbReference type="InterPro" id="IPR006016">
    <property type="entry name" value="UspA"/>
</dbReference>
<dbReference type="PANTHER" id="PTHR46268">
    <property type="entry name" value="STRESS RESPONSE PROTEIN NHAX"/>
    <property type="match status" value="1"/>
</dbReference>
<dbReference type="Gene3D" id="3.40.50.620">
    <property type="entry name" value="HUPs"/>
    <property type="match status" value="1"/>
</dbReference>
<accession>A0A6B0VIW2</accession>
<organism evidence="3 4">
    <name type="scientific">Natronorubrum halalkaliphilum</name>
    <dbReference type="NCBI Taxonomy" id="2691917"/>
    <lineage>
        <taxon>Archaea</taxon>
        <taxon>Methanobacteriati</taxon>
        <taxon>Methanobacteriota</taxon>
        <taxon>Stenosarchaea group</taxon>
        <taxon>Halobacteria</taxon>
        <taxon>Halobacteriales</taxon>
        <taxon>Natrialbaceae</taxon>
        <taxon>Natronorubrum</taxon>
    </lineage>
</organism>
<dbReference type="PRINTS" id="PR01438">
    <property type="entry name" value="UNVRSLSTRESS"/>
</dbReference>
<dbReference type="InterPro" id="IPR014729">
    <property type="entry name" value="Rossmann-like_a/b/a_fold"/>
</dbReference>
<protein>
    <submittedName>
        <fullName evidence="3">Universal stress protein</fullName>
    </submittedName>
</protein>
<evidence type="ECO:0000256" key="1">
    <source>
        <dbReference type="ARBA" id="ARBA00008791"/>
    </source>
</evidence>
<dbReference type="RefSeq" id="WP_160063439.1">
    <property type="nucleotide sequence ID" value="NZ_WUYX01000021.1"/>
</dbReference>
<comment type="similarity">
    <text evidence="1">Belongs to the universal stress protein A family.</text>
</comment>
<dbReference type="SUPFAM" id="SSF52402">
    <property type="entry name" value="Adenine nucleotide alpha hydrolases-like"/>
    <property type="match status" value="1"/>
</dbReference>
<reference evidence="3 4" key="1">
    <citation type="submission" date="2020-01" db="EMBL/GenBank/DDBJ databases">
        <title>Natronorubrum sp. JWXQ-INN 674 isolated from Inner Mongolia Autonomous Region of China.</title>
        <authorList>
            <person name="Xue Q."/>
        </authorList>
    </citation>
    <scope>NUCLEOTIDE SEQUENCE [LARGE SCALE GENOMIC DNA]</scope>
    <source>
        <strain evidence="3 4">JWXQ-INN-674</strain>
    </source>
</reference>
<dbReference type="EMBL" id="WUYX01000021">
    <property type="protein sequence ID" value="MXV61498.1"/>
    <property type="molecule type" value="Genomic_DNA"/>
</dbReference>